<proteinExistence type="predicted"/>
<dbReference type="EMBL" id="KN833715">
    <property type="protein sequence ID" value="KIK24611.1"/>
    <property type="molecule type" value="Genomic_DNA"/>
</dbReference>
<organism evidence="2 3">
    <name type="scientific">Pisolithus microcarpus 441</name>
    <dbReference type="NCBI Taxonomy" id="765257"/>
    <lineage>
        <taxon>Eukaryota</taxon>
        <taxon>Fungi</taxon>
        <taxon>Dikarya</taxon>
        <taxon>Basidiomycota</taxon>
        <taxon>Agaricomycotina</taxon>
        <taxon>Agaricomycetes</taxon>
        <taxon>Agaricomycetidae</taxon>
        <taxon>Boletales</taxon>
        <taxon>Sclerodermatineae</taxon>
        <taxon>Pisolithaceae</taxon>
        <taxon>Pisolithus</taxon>
    </lineage>
</organism>
<accession>A0A0C9Z622</accession>
<keyword evidence="1" id="KW-1133">Transmembrane helix</keyword>
<keyword evidence="1" id="KW-0472">Membrane</keyword>
<dbReference type="HOGENOM" id="CLU_1678627_0_0_1"/>
<evidence type="ECO:0000313" key="2">
    <source>
        <dbReference type="EMBL" id="KIK24611.1"/>
    </source>
</evidence>
<protein>
    <submittedName>
        <fullName evidence="2">Uncharacterized protein</fullName>
    </submittedName>
</protein>
<evidence type="ECO:0000256" key="1">
    <source>
        <dbReference type="SAM" id="Phobius"/>
    </source>
</evidence>
<reference evidence="2 3" key="1">
    <citation type="submission" date="2014-04" db="EMBL/GenBank/DDBJ databases">
        <authorList>
            <consortium name="DOE Joint Genome Institute"/>
            <person name="Kuo A."/>
            <person name="Kohler A."/>
            <person name="Costa M.D."/>
            <person name="Nagy L.G."/>
            <person name="Floudas D."/>
            <person name="Copeland A."/>
            <person name="Barry K.W."/>
            <person name="Cichocki N."/>
            <person name="Veneault-Fourrey C."/>
            <person name="LaButti K."/>
            <person name="Lindquist E.A."/>
            <person name="Lipzen A."/>
            <person name="Lundell T."/>
            <person name="Morin E."/>
            <person name="Murat C."/>
            <person name="Sun H."/>
            <person name="Tunlid A."/>
            <person name="Henrissat B."/>
            <person name="Grigoriev I.V."/>
            <person name="Hibbett D.S."/>
            <person name="Martin F."/>
            <person name="Nordberg H.P."/>
            <person name="Cantor M.N."/>
            <person name="Hua S.X."/>
        </authorList>
    </citation>
    <scope>NUCLEOTIDE SEQUENCE [LARGE SCALE GENOMIC DNA]</scope>
    <source>
        <strain evidence="2 3">441</strain>
    </source>
</reference>
<dbReference type="OrthoDB" id="2649644at2759"/>
<reference evidence="3" key="2">
    <citation type="submission" date="2015-01" db="EMBL/GenBank/DDBJ databases">
        <title>Evolutionary Origins and Diversification of the Mycorrhizal Mutualists.</title>
        <authorList>
            <consortium name="DOE Joint Genome Institute"/>
            <consortium name="Mycorrhizal Genomics Consortium"/>
            <person name="Kohler A."/>
            <person name="Kuo A."/>
            <person name="Nagy L.G."/>
            <person name="Floudas D."/>
            <person name="Copeland A."/>
            <person name="Barry K.W."/>
            <person name="Cichocki N."/>
            <person name="Veneault-Fourrey C."/>
            <person name="LaButti K."/>
            <person name="Lindquist E.A."/>
            <person name="Lipzen A."/>
            <person name="Lundell T."/>
            <person name="Morin E."/>
            <person name="Murat C."/>
            <person name="Riley R."/>
            <person name="Ohm R."/>
            <person name="Sun H."/>
            <person name="Tunlid A."/>
            <person name="Henrissat B."/>
            <person name="Grigoriev I.V."/>
            <person name="Hibbett D.S."/>
            <person name="Martin F."/>
        </authorList>
    </citation>
    <scope>NUCLEOTIDE SEQUENCE [LARGE SCALE GENOMIC DNA]</scope>
    <source>
        <strain evidence="3">441</strain>
    </source>
</reference>
<sequence length="157" mass="17632">MYLPRSLFSRNSDSGTSEQCELVSSTVPICVKDLIVVAGCLVVFCLFAFWIVPRIWRTRCRSACADGKHGKRSHDPFHDVSPMNDSLLVKHGIVPFPSKPEKVRTTDVPRMSTVHHVEFTPDLKYDLSLSGDPPPYTLPSYHELSFVSPPKFSSPRT</sequence>
<evidence type="ECO:0000313" key="3">
    <source>
        <dbReference type="Proteomes" id="UP000054018"/>
    </source>
</evidence>
<dbReference type="Proteomes" id="UP000054018">
    <property type="component" value="Unassembled WGS sequence"/>
</dbReference>
<feature type="transmembrane region" description="Helical" evidence="1">
    <location>
        <begin position="34"/>
        <end position="52"/>
    </location>
</feature>
<gene>
    <name evidence="2" type="ORF">PISMIDRAFT_678227</name>
</gene>
<keyword evidence="1" id="KW-0812">Transmembrane</keyword>
<keyword evidence="3" id="KW-1185">Reference proteome</keyword>
<name>A0A0C9Z622_9AGAM</name>
<dbReference type="AlphaFoldDB" id="A0A0C9Z622"/>